<evidence type="ECO:0000313" key="3">
    <source>
        <dbReference type="EMBL" id="KAB1226452.1"/>
    </source>
</evidence>
<feature type="domain" description="SAC3/GANP/THP3 conserved" evidence="2">
    <location>
        <begin position="75"/>
        <end position="365"/>
    </location>
</feature>
<name>A0A6A1WME6_9ROSI</name>
<evidence type="ECO:0000313" key="4">
    <source>
        <dbReference type="Proteomes" id="UP000516437"/>
    </source>
</evidence>
<feature type="compositionally biased region" description="Low complexity" evidence="1">
    <location>
        <begin position="9"/>
        <end position="19"/>
    </location>
</feature>
<evidence type="ECO:0000256" key="1">
    <source>
        <dbReference type="SAM" id="MobiDB-lite"/>
    </source>
</evidence>
<dbReference type="InterPro" id="IPR045107">
    <property type="entry name" value="SAC3/GANP/THP3"/>
</dbReference>
<dbReference type="OrthoDB" id="264795at2759"/>
<dbReference type="Gene3D" id="1.25.40.990">
    <property type="match status" value="1"/>
</dbReference>
<protein>
    <submittedName>
        <fullName evidence="3">Germinal-center associated nuclear protein</fullName>
    </submittedName>
</protein>
<gene>
    <name evidence="3" type="ORF">CJ030_MR1G014159</name>
</gene>
<dbReference type="Pfam" id="PF03399">
    <property type="entry name" value="SAC3_GANP"/>
    <property type="match status" value="1"/>
</dbReference>
<dbReference type="GO" id="GO:0006406">
    <property type="term" value="P:mRNA export from nucleus"/>
    <property type="evidence" value="ECO:0007669"/>
    <property type="project" value="TreeGrafter"/>
</dbReference>
<dbReference type="EMBL" id="RXIC02000019">
    <property type="protein sequence ID" value="KAB1226452.1"/>
    <property type="molecule type" value="Genomic_DNA"/>
</dbReference>
<dbReference type="PANTHER" id="PTHR12436">
    <property type="entry name" value="80 KDA MCM3-ASSOCIATED PROTEIN"/>
    <property type="match status" value="1"/>
</dbReference>
<dbReference type="AlphaFoldDB" id="A0A6A1WME6"/>
<accession>A0A6A1WME6</accession>
<evidence type="ECO:0000259" key="2">
    <source>
        <dbReference type="Pfam" id="PF03399"/>
    </source>
</evidence>
<dbReference type="Proteomes" id="UP000516437">
    <property type="component" value="Chromosome 1"/>
</dbReference>
<proteinExistence type="predicted"/>
<dbReference type="GO" id="GO:0070390">
    <property type="term" value="C:transcription export complex 2"/>
    <property type="evidence" value="ECO:0007669"/>
    <property type="project" value="TreeGrafter"/>
</dbReference>
<dbReference type="InterPro" id="IPR005062">
    <property type="entry name" value="SAC3/GANP/THP3_conserved"/>
</dbReference>
<feature type="region of interest" description="Disordered" evidence="1">
    <location>
        <begin position="1"/>
        <end position="46"/>
    </location>
</feature>
<dbReference type="PANTHER" id="PTHR12436:SF3">
    <property type="entry name" value="GERMINAL-CENTER ASSOCIATED NUCLEAR PROTEIN"/>
    <property type="match status" value="1"/>
</dbReference>
<comment type="caution">
    <text evidence="3">The sequence shown here is derived from an EMBL/GenBank/DDBJ whole genome shotgun (WGS) entry which is preliminary data.</text>
</comment>
<organism evidence="3 4">
    <name type="scientific">Morella rubra</name>
    <name type="common">Chinese bayberry</name>
    <dbReference type="NCBI Taxonomy" id="262757"/>
    <lineage>
        <taxon>Eukaryota</taxon>
        <taxon>Viridiplantae</taxon>
        <taxon>Streptophyta</taxon>
        <taxon>Embryophyta</taxon>
        <taxon>Tracheophyta</taxon>
        <taxon>Spermatophyta</taxon>
        <taxon>Magnoliopsida</taxon>
        <taxon>eudicotyledons</taxon>
        <taxon>Gunneridae</taxon>
        <taxon>Pentapetalae</taxon>
        <taxon>rosids</taxon>
        <taxon>fabids</taxon>
        <taxon>Fagales</taxon>
        <taxon>Myricaceae</taxon>
        <taxon>Morella</taxon>
    </lineage>
</organism>
<reference evidence="3 4" key="1">
    <citation type="journal article" date="2019" name="Plant Biotechnol. J.">
        <title>The red bayberry genome and genetic basis of sex determination.</title>
        <authorList>
            <person name="Jia H.M."/>
            <person name="Jia H.J."/>
            <person name="Cai Q.L."/>
            <person name="Wang Y."/>
            <person name="Zhao H.B."/>
            <person name="Yang W.F."/>
            <person name="Wang G.Y."/>
            <person name="Li Y.H."/>
            <person name="Zhan D.L."/>
            <person name="Shen Y.T."/>
            <person name="Niu Q.F."/>
            <person name="Chang L."/>
            <person name="Qiu J."/>
            <person name="Zhao L."/>
            <person name="Xie H.B."/>
            <person name="Fu W.Y."/>
            <person name="Jin J."/>
            <person name="Li X.W."/>
            <person name="Jiao Y."/>
            <person name="Zhou C.C."/>
            <person name="Tu T."/>
            <person name="Chai C.Y."/>
            <person name="Gao J.L."/>
            <person name="Fan L.J."/>
            <person name="van de Weg E."/>
            <person name="Wang J.Y."/>
            <person name="Gao Z.S."/>
        </authorList>
    </citation>
    <scope>NUCLEOTIDE SEQUENCE [LARGE SCALE GENOMIC DNA]</scope>
    <source>
        <tissue evidence="3">Leaves</tissue>
    </source>
</reference>
<keyword evidence="4" id="KW-1185">Reference proteome</keyword>
<dbReference type="FunFam" id="1.25.40.990:FF:000012">
    <property type="entry name" value="SAC3 family protein C"/>
    <property type="match status" value="1"/>
</dbReference>
<sequence>MERGRRQRSNPSSSSSTRSGSRKFPSNSTKDAKFPSANHDNPDFVIPTSVAREEEDLSSGDSRSLPALVGTCPFMCPAGERAQRERLRDLAVFERLDGNPGKTSPGLAVKKFCRTISIRHVQASDVRPLPVLEDTLDHLLRLLDSTQHPFHVVHDFIFDRTRSIRQDLSMQRIVNEKALYMYEKMVKFHVMSLHKMRRRSDTNTSSVHYLNMEQLTKALASLLDLYDANRDSDSMYENEAEFRSFYVLLHLGSHSQPTGESLSLWFRHVPAQIIKSKEMCFARRILRFFRIGNYRRFLLATAAEASYLQYCIIEPYINEVRALALSCISSGGYNLQPYPLAHLSKLLMMKESDLVSFCNDCGLQTCTDEEGNYLLPTKQTTFSCPKGGFQSYSFAEAYKRQRGLGLIIINLGTYS</sequence>
<dbReference type="GO" id="GO:0005737">
    <property type="term" value="C:cytoplasm"/>
    <property type="evidence" value="ECO:0007669"/>
    <property type="project" value="TreeGrafter"/>
</dbReference>